<dbReference type="EMBL" id="ASDZ01000038">
    <property type="protein sequence ID" value="EOK08855.1"/>
    <property type="molecule type" value="Genomic_DNA"/>
</dbReference>
<gene>
    <name evidence="1" type="ORF">WOU_03022</name>
</gene>
<sequence length="505" mass="59406">MLPENVLRLFFSEIQLQKLLIIHDLHNYGIQVTVLERKLKVSKKKVKRAINSLQLDIADYNDQNKKELLLIVDKNVVHLSKNVKDEDYVQLLQYIREKYLLSSSLYNSLLFVLEQRKFTVMELANNLSYSESYTYKLLKKIESFFLIMDLGVSILKKSDKILCLSGEEVVIRLLHYLMINIISSKNSWYFQTISELQIETIHSFVNSKRIKTFSPPNLKRVNIIMAVYEVAIRKGYVSAELPDSVKSVGRILNKEKELPMYLTYLQKRELGETGGLHDELIQLAFILNYFTRELRTKNEKIVLGKELVNNNRNKIINPCVLLINQICEKYTLTEDSYFLLVYSICNHFIVIHYLKLYKFMKFDKFQLRNEKTEKFIKSAIKKSFSKYYKEPSFGKLVFNFTKIIMGYVKLDTDIPVGVYVEFQRRPEYKSIVENALIHNYSANALKLVNNYKDADIIISDNYVVKTNQEYFYFRDVFDKVAWNKLGAYLNEIINKEIVKSVGFSE</sequence>
<name>R3K5C0_ENTFL</name>
<comment type="caution">
    <text evidence="1">The sequence shown here is derived from an EMBL/GenBank/DDBJ whole genome shotgun (WGS) entry which is preliminary data.</text>
</comment>
<organism evidence="1 2">
    <name type="scientific">Enterococcus faecalis ATCC 6055</name>
    <dbReference type="NCBI Taxonomy" id="1169311"/>
    <lineage>
        <taxon>Bacteria</taxon>
        <taxon>Bacillati</taxon>
        <taxon>Bacillota</taxon>
        <taxon>Bacilli</taxon>
        <taxon>Lactobacillales</taxon>
        <taxon>Enterococcaceae</taxon>
        <taxon>Enterococcus</taxon>
    </lineage>
</organism>
<evidence type="ECO:0008006" key="3">
    <source>
        <dbReference type="Google" id="ProtNLM"/>
    </source>
</evidence>
<proteinExistence type="predicted"/>
<dbReference type="AlphaFoldDB" id="R3K5C0"/>
<evidence type="ECO:0000313" key="2">
    <source>
        <dbReference type="Proteomes" id="UP000013638"/>
    </source>
</evidence>
<dbReference type="RefSeq" id="WP_010829184.1">
    <property type="nucleotide sequence ID" value="NZ_KB944870.1"/>
</dbReference>
<reference evidence="1 2" key="1">
    <citation type="submission" date="2013-02" db="EMBL/GenBank/DDBJ databases">
        <title>The Genome Sequence of Enterococcus faecalis ATCC_6055.</title>
        <authorList>
            <consortium name="The Broad Institute Genome Sequencing Platform"/>
            <consortium name="The Broad Institute Genome Sequencing Center for Infectious Disease"/>
            <person name="Earl A.M."/>
            <person name="Gilmore M.S."/>
            <person name="Lebreton F."/>
            <person name="Walker B."/>
            <person name="Young S.K."/>
            <person name="Zeng Q."/>
            <person name="Gargeya S."/>
            <person name="Fitzgerald M."/>
            <person name="Haas B."/>
            <person name="Abouelleil A."/>
            <person name="Alvarado L."/>
            <person name="Arachchi H.M."/>
            <person name="Berlin A.M."/>
            <person name="Chapman S.B."/>
            <person name="Dewar J."/>
            <person name="Goldberg J."/>
            <person name="Griggs A."/>
            <person name="Gujja S."/>
            <person name="Hansen M."/>
            <person name="Howarth C."/>
            <person name="Imamovic A."/>
            <person name="Larimer J."/>
            <person name="McCowan C."/>
            <person name="Murphy C."/>
            <person name="Neiman D."/>
            <person name="Pearson M."/>
            <person name="Priest M."/>
            <person name="Roberts A."/>
            <person name="Saif S."/>
            <person name="Shea T."/>
            <person name="Sisk P."/>
            <person name="Sykes S."/>
            <person name="Wortman J."/>
            <person name="Nusbaum C."/>
            <person name="Birren B."/>
        </authorList>
    </citation>
    <scope>NUCLEOTIDE SEQUENCE [LARGE SCALE GENOMIC DNA]</scope>
    <source>
        <strain evidence="1 2">ATCC 6055</strain>
    </source>
</reference>
<protein>
    <recommendedName>
        <fullName evidence="3">Mga helix-turn-helix domain-containing protein</fullName>
    </recommendedName>
</protein>
<dbReference type="HOGENOM" id="CLU_041645_0_0_9"/>
<dbReference type="PATRIC" id="fig|1169311.3.peg.2972"/>
<accession>R3K5C0</accession>
<dbReference type="Proteomes" id="UP000013638">
    <property type="component" value="Unassembled WGS sequence"/>
</dbReference>
<evidence type="ECO:0000313" key="1">
    <source>
        <dbReference type="EMBL" id="EOK08855.1"/>
    </source>
</evidence>